<dbReference type="EMBL" id="ML000529">
    <property type="protein sequence ID" value="RKO84076.1"/>
    <property type="molecule type" value="Genomic_DNA"/>
</dbReference>
<gene>
    <name evidence="2" type="ORF">BDK51DRAFT_42484</name>
</gene>
<reference evidence="3" key="1">
    <citation type="journal article" date="2018" name="Nat. Microbiol.">
        <title>Leveraging single-cell genomics to expand the fungal tree of life.</title>
        <authorList>
            <person name="Ahrendt S.R."/>
            <person name="Quandt C.A."/>
            <person name="Ciobanu D."/>
            <person name="Clum A."/>
            <person name="Salamov A."/>
            <person name="Andreopoulos B."/>
            <person name="Cheng J.F."/>
            <person name="Woyke T."/>
            <person name="Pelin A."/>
            <person name="Henrissat B."/>
            <person name="Reynolds N.K."/>
            <person name="Benny G.L."/>
            <person name="Smith M.E."/>
            <person name="James T.Y."/>
            <person name="Grigoriev I.V."/>
        </authorList>
    </citation>
    <scope>NUCLEOTIDE SEQUENCE [LARGE SCALE GENOMIC DNA]</scope>
</reference>
<sequence length="176" mass="19062">MHDTPGLAAVRWESELTPHHYGSVGRIEDGLESSFCAAHSPRAIKAKELAADCEIEFIVKAGKARFHDEAAPVETPRHRAVERTARLADPHPANDRTHPIPSDPSDGGKSQAASRLSHPPAPKRRRKQSQLPVLLCLLCRGPPLISAPQAAFPPSEFDSQAILPAHGSLLPRARPL</sequence>
<dbReference type="Proteomes" id="UP000269721">
    <property type="component" value="Unassembled WGS sequence"/>
</dbReference>
<accession>A0A4P9W1X4</accession>
<organism evidence="2 3">
    <name type="scientific">Blyttiomyces helicus</name>
    <dbReference type="NCBI Taxonomy" id="388810"/>
    <lineage>
        <taxon>Eukaryota</taxon>
        <taxon>Fungi</taxon>
        <taxon>Fungi incertae sedis</taxon>
        <taxon>Chytridiomycota</taxon>
        <taxon>Chytridiomycota incertae sedis</taxon>
        <taxon>Chytridiomycetes</taxon>
        <taxon>Chytridiomycetes incertae sedis</taxon>
        <taxon>Blyttiomyces</taxon>
    </lineage>
</organism>
<feature type="compositionally biased region" description="Basic and acidic residues" evidence="1">
    <location>
        <begin position="69"/>
        <end position="98"/>
    </location>
</feature>
<proteinExistence type="predicted"/>
<dbReference type="AlphaFoldDB" id="A0A4P9W1X4"/>
<feature type="region of interest" description="Disordered" evidence="1">
    <location>
        <begin position="69"/>
        <end position="128"/>
    </location>
</feature>
<keyword evidence="3" id="KW-1185">Reference proteome</keyword>
<protein>
    <submittedName>
        <fullName evidence="2">Uncharacterized protein</fullName>
    </submittedName>
</protein>
<evidence type="ECO:0000256" key="1">
    <source>
        <dbReference type="SAM" id="MobiDB-lite"/>
    </source>
</evidence>
<name>A0A4P9W1X4_9FUNG</name>
<evidence type="ECO:0000313" key="2">
    <source>
        <dbReference type="EMBL" id="RKO84076.1"/>
    </source>
</evidence>
<evidence type="ECO:0000313" key="3">
    <source>
        <dbReference type="Proteomes" id="UP000269721"/>
    </source>
</evidence>